<comment type="caution">
    <text evidence="1">The sequence shown here is derived from an EMBL/GenBank/DDBJ whole genome shotgun (WGS) entry which is preliminary data.</text>
</comment>
<protein>
    <submittedName>
        <fullName evidence="1">Uncharacterized protein</fullName>
    </submittedName>
</protein>
<name>A0A151N9L5_ALLMI</name>
<evidence type="ECO:0000313" key="1">
    <source>
        <dbReference type="EMBL" id="KYO33504.1"/>
    </source>
</evidence>
<evidence type="ECO:0000313" key="2">
    <source>
        <dbReference type="Proteomes" id="UP000050525"/>
    </source>
</evidence>
<organism evidence="1 2">
    <name type="scientific">Alligator mississippiensis</name>
    <name type="common">American alligator</name>
    <dbReference type="NCBI Taxonomy" id="8496"/>
    <lineage>
        <taxon>Eukaryota</taxon>
        <taxon>Metazoa</taxon>
        <taxon>Chordata</taxon>
        <taxon>Craniata</taxon>
        <taxon>Vertebrata</taxon>
        <taxon>Euteleostomi</taxon>
        <taxon>Archelosauria</taxon>
        <taxon>Archosauria</taxon>
        <taxon>Crocodylia</taxon>
        <taxon>Alligatoridae</taxon>
        <taxon>Alligatorinae</taxon>
        <taxon>Alligator</taxon>
    </lineage>
</organism>
<accession>A0A151N9L5</accession>
<dbReference type="EMBL" id="AKHW03003682">
    <property type="protein sequence ID" value="KYO33504.1"/>
    <property type="molecule type" value="Genomic_DNA"/>
</dbReference>
<proteinExistence type="predicted"/>
<dbReference type="Proteomes" id="UP000050525">
    <property type="component" value="Unassembled WGS sequence"/>
</dbReference>
<dbReference type="AlphaFoldDB" id="A0A151N9L5"/>
<gene>
    <name evidence="1" type="ORF">Y1Q_0008692</name>
</gene>
<reference evidence="1 2" key="1">
    <citation type="journal article" date="2012" name="Genome Biol.">
        <title>Sequencing three crocodilian genomes to illuminate the evolution of archosaurs and amniotes.</title>
        <authorList>
            <person name="St John J.A."/>
            <person name="Braun E.L."/>
            <person name="Isberg S.R."/>
            <person name="Miles L.G."/>
            <person name="Chong A.Y."/>
            <person name="Gongora J."/>
            <person name="Dalzell P."/>
            <person name="Moran C."/>
            <person name="Bed'hom B."/>
            <person name="Abzhanov A."/>
            <person name="Burgess S.C."/>
            <person name="Cooksey A.M."/>
            <person name="Castoe T.A."/>
            <person name="Crawford N.G."/>
            <person name="Densmore L.D."/>
            <person name="Drew J.C."/>
            <person name="Edwards S.V."/>
            <person name="Faircloth B.C."/>
            <person name="Fujita M.K."/>
            <person name="Greenwold M.J."/>
            <person name="Hoffmann F.G."/>
            <person name="Howard J.M."/>
            <person name="Iguchi T."/>
            <person name="Janes D.E."/>
            <person name="Khan S.Y."/>
            <person name="Kohno S."/>
            <person name="de Koning A.J."/>
            <person name="Lance S.L."/>
            <person name="McCarthy F.M."/>
            <person name="McCormack J.E."/>
            <person name="Merchant M.E."/>
            <person name="Peterson D.G."/>
            <person name="Pollock D.D."/>
            <person name="Pourmand N."/>
            <person name="Raney B.J."/>
            <person name="Roessler K.A."/>
            <person name="Sanford J.R."/>
            <person name="Sawyer R.H."/>
            <person name="Schmidt C.J."/>
            <person name="Triplett E.W."/>
            <person name="Tuberville T.D."/>
            <person name="Venegas-Anaya M."/>
            <person name="Howard J.T."/>
            <person name="Jarvis E.D."/>
            <person name="Guillette L.J.Jr."/>
            <person name="Glenn T.C."/>
            <person name="Green R.E."/>
            <person name="Ray D.A."/>
        </authorList>
    </citation>
    <scope>NUCLEOTIDE SEQUENCE [LARGE SCALE GENOMIC DNA]</scope>
    <source>
        <strain evidence="1">KSC_2009_1</strain>
    </source>
</reference>
<sequence length="100" mass="11591">MQNEGSRRLTFHLKYIYTTARVFRHEAKEVTSAYLLLLCTHQPWKRREVQGDGCKAYTLFKHVQKLFAELGPLKEQTQPGTQTTFQTSLRDGTVEEALMS</sequence>
<keyword evidence="2" id="KW-1185">Reference proteome</keyword>